<feature type="domain" description="Retrotransposon gag" evidence="1">
    <location>
        <begin position="2"/>
        <end position="44"/>
    </location>
</feature>
<dbReference type="InterPro" id="IPR005162">
    <property type="entry name" value="Retrotrans_gag_dom"/>
</dbReference>
<proteinExistence type="predicted"/>
<reference evidence="2" key="1">
    <citation type="submission" date="2020-06" db="EMBL/GenBank/DDBJ databases">
        <authorList>
            <person name="Li T."/>
            <person name="Hu X."/>
            <person name="Zhang T."/>
            <person name="Song X."/>
            <person name="Zhang H."/>
            <person name="Dai N."/>
            <person name="Sheng W."/>
            <person name="Hou X."/>
            <person name="Wei L."/>
        </authorList>
    </citation>
    <scope>NUCLEOTIDE SEQUENCE</scope>
    <source>
        <strain evidence="2">KEN1</strain>
        <tissue evidence="2">Leaf</tissue>
    </source>
</reference>
<protein>
    <recommendedName>
        <fullName evidence="1">Retrotransposon gag domain-containing protein</fullName>
    </recommendedName>
</protein>
<comment type="caution">
    <text evidence="2">The sequence shown here is derived from an EMBL/GenBank/DDBJ whole genome shotgun (WGS) entry which is preliminary data.</text>
</comment>
<sequence length="213" mass="24543">MSELMNLKQTGMIQEYMDRFDELLNCLELTEAYAVSCFLGGLREEITLQVQMFKPKTIQAMISLARLQEQALRLSSSSKNSLSINNHKSPSHFSRPLAFTQPSKPPVPNFSTSYASNCFTQMPAHKVANQIRRPLLQSRKMSPQEMDEKKSKGLCYWCDEKYTPGHQCSKGKQIYIMEALEEDENLMHNESKRNNTSNRTCLLRKMIAQTFIF</sequence>
<name>A0AAW2WIS5_9LAMI</name>
<accession>A0AAW2WIS5</accession>
<dbReference type="EMBL" id="JACGWN010000008">
    <property type="protein sequence ID" value="KAL0440342.1"/>
    <property type="molecule type" value="Genomic_DNA"/>
</dbReference>
<evidence type="ECO:0000313" key="2">
    <source>
        <dbReference type="EMBL" id="KAL0440342.1"/>
    </source>
</evidence>
<evidence type="ECO:0000259" key="1">
    <source>
        <dbReference type="Pfam" id="PF03732"/>
    </source>
</evidence>
<dbReference type="Pfam" id="PF03732">
    <property type="entry name" value="Retrotrans_gag"/>
    <property type="match status" value="1"/>
</dbReference>
<dbReference type="AlphaFoldDB" id="A0AAW2WIS5"/>
<organism evidence="2">
    <name type="scientific">Sesamum latifolium</name>
    <dbReference type="NCBI Taxonomy" id="2727402"/>
    <lineage>
        <taxon>Eukaryota</taxon>
        <taxon>Viridiplantae</taxon>
        <taxon>Streptophyta</taxon>
        <taxon>Embryophyta</taxon>
        <taxon>Tracheophyta</taxon>
        <taxon>Spermatophyta</taxon>
        <taxon>Magnoliopsida</taxon>
        <taxon>eudicotyledons</taxon>
        <taxon>Gunneridae</taxon>
        <taxon>Pentapetalae</taxon>
        <taxon>asterids</taxon>
        <taxon>lamiids</taxon>
        <taxon>Lamiales</taxon>
        <taxon>Pedaliaceae</taxon>
        <taxon>Sesamum</taxon>
    </lineage>
</organism>
<reference evidence="2" key="2">
    <citation type="journal article" date="2024" name="Plant">
        <title>Genomic evolution and insights into agronomic trait innovations of Sesamum species.</title>
        <authorList>
            <person name="Miao H."/>
            <person name="Wang L."/>
            <person name="Qu L."/>
            <person name="Liu H."/>
            <person name="Sun Y."/>
            <person name="Le M."/>
            <person name="Wang Q."/>
            <person name="Wei S."/>
            <person name="Zheng Y."/>
            <person name="Lin W."/>
            <person name="Duan Y."/>
            <person name="Cao H."/>
            <person name="Xiong S."/>
            <person name="Wang X."/>
            <person name="Wei L."/>
            <person name="Li C."/>
            <person name="Ma Q."/>
            <person name="Ju M."/>
            <person name="Zhao R."/>
            <person name="Li G."/>
            <person name="Mu C."/>
            <person name="Tian Q."/>
            <person name="Mei H."/>
            <person name="Zhang T."/>
            <person name="Gao T."/>
            <person name="Zhang H."/>
        </authorList>
    </citation>
    <scope>NUCLEOTIDE SEQUENCE</scope>
    <source>
        <strain evidence="2">KEN1</strain>
    </source>
</reference>
<gene>
    <name evidence="2" type="ORF">Slati_2517200</name>
</gene>